<dbReference type="Proteomes" id="UP001165092">
    <property type="component" value="Unassembled WGS sequence"/>
</dbReference>
<comment type="caution">
    <text evidence="4">The sequence shown here is derived from an EMBL/GenBank/DDBJ whole genome shotgun (WGS) entry which is preliminary data.</text>
</comment>
<organism evidence="4 5">
    <name type="scientific">Nocardiopsis ansamitocini</name>
    <dbReference type="NCBI Taxonomy" id="1670832"/>
    <lineage>
        <taxon>Bacteria</taxon>
        <taxon>Bacillati</taxon>
        <taxon>Actinomycetota</taxon>
        <taxon>Actinomycetes</taxon>
        <taxon>Streptosporangiales</taxon>
        <taxon>Nocardiopsidaceae</taxon>
        <taxon>Nocardiopsis</taxon>
    </lineage>
</organism>
<accession>A0A9W6P4E3</accession>
<keyword evidence="5" id="KW-1185">Reference proteome</keyword>
<feature type="region of interest" description="Disordered" evidence="1">
    <location>
        <begin position="225"/>
        <end position="282"/>
    </location>
</feature>
<feature type="signal peptide" evidence="3">
    <location>
        <begin position="1"/>
        <end position="21"/>
    </location>
</feature>
<feature type="compositionally biased region" description="Basic and acidic residues" evidence="1">
    <location>
        <begin position="798"/>
        <end position="813"/>
    </location>
</feature>
<evidence type="ECO:0008006" key="6">
    <source>
        <dbReference type="Google" id="ProtNLM"/>
    </source>
</evidence>
<feature type="chain" id="PRO_5040951143" description="Secreted protein" evidence="3">
    <location>
        <begin position="22"/>
        <end position="827"/>
    </location>
</feature>
<evidence type="ECO:0000313" key="5">
    <source>
        <dbReference type="Proteomes" id="UP001165092"/>
    </source>
</evidence>
<dbReference type="EMBL" id="BSQG01000002">
    <property type="protein sequence ID" value="GLU47010.1"/>
    <property type="molecule type" value="Genomic_DNA"/>
</dbReference>
<keyword evidence="2" id="KW-0812">Transmembrane</keyword>
<feature type="compositionally biased region" description="Acidic residues" evidence="1">
    <location>
        <begin position="228"/>
        <end position="247"/>
    </location>
</feature>
<name>A0A9W6P4E3_9ACTN</name>
<feature type="compositionally biased region" description="Acidic residues" evidence="1">
    <location>
        <begin position="262"/>
        <end position="272"/>
    </location>
</feature>
<keyword evidence="2" id="KW-0472">Membrane</keyword>
<feature type="transmembrane region" description="Helical" evidence="2">
    <location>
        <begin position="719"/>
        <end position="739"/>
    </location>
</feature>
<evidence type="ECO:0000256" key="2">
    <source>
        <dbReference type="SAM" id="Phobius"/>
    </source>
</evidence>
<feature type="region of interest" description="Disordered" evidence="1">
    <location>
        <begin position="750"/>
        <end position="827"/>
    </location>
</feature>
<protein>
    <recommendedName>
        <fullName evidence="6">Secreted protein</fullName>
    </recommendedName>
</protein>
<evidence type="ECO:0000256" key="1">
    <source>
        <dbReference type="SAM" id="MobiDB-lite"/>
    </source>
</evidence>
<reference evidence="4" key="1">
    <citation type="submission" date="2023-02" db="EMBL/GenBank/DDBJ databases">
        <title>Nocardiopsis ansamitocini NBRC 112285.</title>
        <authorList>
            <person name="Ichikawa N."/>
            <person name="Sato H."/>
            <person name="Tonouchi N."/>
        </authorList>
    </citation>
    <scope>NUCLEOTIDE SEQUENCE</scope>
    <source>
        <strain evidence="4">NBRC 112285</strain>
    </source>
</reference>
<dbReference type="InterPro" id="IPR046112">
    <property type="entry name" value="DUF6049"/>
</dbReference>
<dbReference type="AlphaFoldDB" id="A0A9W6P4E3"/>
<dbReference type="Pfam" id="PF19516">
    <property type="entry name" value="DUF6049"/>
    <property type="match status" value="1"/>
</dbReference>
<evidence type="ECO:0000256" key="3">
    <source>
        <dbReference type="SAM" id="SignalP"/>
    </source>
</evidence>
<proteinExistence type="predicted"/>
<keyword evidence="3" id="KW-0732">Signal</keyword>
<sequence>MATAIALVPALTPLQPAQVAAAVTAPSIQPRGLPASPADDDVKDVPLVVSEITPESVGEKSTVTVTGRVSNLTEETQTGVSVRLRYSSYPLSDRDALDAHADGEGSTLYQSGPRFAVDGDLPPGVSVPFTLKAKAKDLDLLGGLGVYPITIEALSDSAGAIDAQHTFLPYIADTKTGDLDTIKTAWVWPLMGRPQRADDDTYLGDGLNENLAADGRLGVLLSTGAQEGEIDPAETGEPVDPDAEETPESPSPSPAASPGQEPGDETPAEAETEEHSAGQVPVTWAVDPGLLADIERLSSSGYQSLTAGRDPAEQPALQDHDVSVNAQAWLTHARRWLDTDPLLASPYADADLPALLAADLDYDAERSVRLGQETVREVLGRDADPTLSWPAQSSMDSATRDFLAAGGTTTFILNDAALPAQRWLGYTPTAAVSLPVPDREAGTALVADSKLTAAMGADTHSPGAATLSRQRFAAETAMIAAERPSVDRTIVLAPPRDWDPSREYAEGLLEASDSLPWLDVVALNDVKVDNAGTKSRQKLTYPDKLASSRLSGDELDDVRATRRQVKLFNSVLADDEDPFRPAVLRMQSAWWREDEALAAVTRARVSETVETTKGKVHVIPGEPITLASKNGTLGVVLANDLETRPVKVYLSIFSENSERLAVGNYTDSMEIGPGGKTTVYVPLSAKVNGRTVLHMSLQNADGEPLAEEQTMTPVNVTGLGTGALIISGSAVLVLILALAPRALRKWMRNRARTEEASQGPAPEPAGGVGADAMPHNGNGPVRDESAAAASETAPDLSGRQEPDGSADTDRESETVGVDGDADGAPRP</sequence>
<evidence type="ECO:0000313" key="4">
    <source>
        <dbReference type="EMBL" id="GLU47010.1"/>
    </source>
</evidence>
<keyword evidence="2" id="KW-1133">Transmembrane helix</keyword>
<gene>
    <name evidence="4" type="ORF">Nans01_13610</name>
</gene>